<dbReference type="Proteomes" id="UP000011688">
    <property type="component" value="Unassembled WGS sequence"/>
</dbReference>
<sequence length="144" mass="15572">MLEASFFGDDWSEESMDDGEPAEDDGDGYEWTFDRDEVPDADAMFVSGDEDAMALAMIAIVDDEDEAEEAVEDYGRSQMVNPEDPDIGDTAVRGEISSMGVICYHGSNAVVVTGAMEIQGFGAEPNNSLALEAAEEIESRLENL</sequence>
<feature type="region of interest" description="Disordered" evidence="1">
    <location>
        <begin position="66"/>
        <end position="86"/>
    </location>
</feature>
<comment type="caution">
    <text evidence="2">The sequence shown here is derived from an EMBL/GenBank/DDBJ whole genome shotgun (WGS) entry which is preliminary data.</text>
</comment>
<dbReference type="AlphaFoldDB" id="L9X5V5"/>
<keyword evidence="3" id="KW-1185">Reference proteome</keyword>
<reference evidence="2 3" key="1">
    <citation type="journal article" date="2014" name="PLoS Genet.">
        <title>Phylogenetically driven sequencing of extremely halophilic archaea reveals strategies for static and dynamic osmo-response.</title>
        <authorList>
            <person name="Becker E.A."/>
            <person name="Seitzer P.M."/>
            <person name="Tritt A."/>
            <person name="Larsen D."/>
            <person name="Krusor M."/>
            <person name="Yao A.I."/>
            <person name="Wu D."/>
            <person name="Madern D."/>
            <person name="Eisen J.A."/>
            <person name="Darling A.E."/>
            <person name="Facciotti M.T."/>
        </authorList>
    </citation>
    <scope>NUCLEOTIDE SEQUENCE [LARGE SCALE GENOMIC DNA]</scope>
    <source>
        <strain evidence="2 3">DSM 10524</strain>
    </source>
</reference>
<gene>
    <name evidence="2" type="ORF">C491_13492</name>
</gene>
<organism evidence="2 3">
    <name type="scientific">Natronococcus amylolyticus DSM 10524</name>
    <dbReference type="NCBI Taxonomy" id="1227497"/>
    <lineage>
        <taxon>Archaea</taxon>
        <taxon>Methanobacteriati</taxon>
        <taxon>Methanobacteriota</taxon>
        <taxon>Stenosarchaea group</taxon>
        <taxon>Halobacteria</taxon>
        <taxon>Halobacteriales</taxon>
        <taxon>Natrialbaceae</taxon>
        <taxon>Natronococcus</taxon>
    </lineage>
</organism>
<feature type="compositionally biased region" description="Acidic residues" evidence="1">
    <location>
        <begin position="10"/>
        <end position="28"/>
    </location>
</feature>
<evidence type="ECO:0000313" key="2">
    <source>
        <dbReference type="EMBL" id="ELY55968.1"/>
    </source>
</evidence>
<dbReference type="EMBL" id="AOIB01000028">
    <property type="protein sequence ID" value="ELY55968.1"/>
    <property type="molecule type" value="Genomic_DNA"/>
</dbReference>
<name>L9X5V5_9EURY</name>
<dbReference type="OrthoDB" id="208126at2157"/>
<protein>
    <submittedName>
        <fullName evidence="2">Uncharacterized protein</fullName>
    </submittedName>
</protein>
<evidence type="ECO:0000313" key="3">
    <source>
        <dbReference type="Proteomes" id="UP000011688"/>
    </source>
</evidence>
<evidence type="ECO:0000256" key="1">
    <source>
        <dbReference type="SAM" id="MobiDB-lite"/>
    </source>
</evidence>
<feature type="region of interest" description="Disordered" evidence="1">
    <location>
        <begin position="1"/>
        <end position="31"/>
    </location>
</feature>
<proteinExistence type="predicted"/>
<accession>L9X5V5</accession>